<organism evidence="2 3">
    <name type="scientific">Halomonas stenophila</name>
    <dbReference type="NCBI Taxonomy" id="795312"/>
    <lineage>
        <taxon>Bacteria</taxon>
        <taxon>Pseudomonadati</taxon>
        <taxon>Pseudomonadota</taxon>
        <taxon>Gammaproteobacteria</taxon>
        <taxon>Oceanospirillales</taxon>
        <taxon>Halomonadaceae</taxon>
        <taxon>Halomonas</taxon>
    </lineage>
</organism>
<protein>
    <submittedName>
        <fullName evidence="2">Uncharacterized protein</fullName>
    </submittedName>
</protein>
<evidence type="ECO:0000313" key="2">
    <source>
        <dbReference type="EMBL" id="MBB3231344.1"/>
    </source>
</evidence>
<dbReference type="Proteomes" id="UP000518892">
    <property type="component" value="Unassembled WGS sequence"/>
</dbReference>
<proteinExistence type="predicted"/>
<dbReference type="AlphaFoldDB" id="A0A7W5ETU3"/>
<reference evidence="2 3" key="1">
    <citation type="submission" date="2020-08" db="EMBL/GenBank/DDBJ databases">
        <title>Genomic Encyclopedia of Type Strains, Phase III (KMG-III): the genomes of soil and plant-associated and newly described type strains.</title>
        <authorList>
            <person name="Whitman W."/>
        </authorList>
    </citation>
    <scope>NUCLEOTIDE SEQUENCE [LARGE SCALE GENOMIC DNA]</scope>
    <source>
        <strain evidence="2 3">CECT 7744</strain>
    </source>
</reference>
<sequence length="38" mass="3927">MSGRAGREPIEAAAWASAQAVGGGYPRHTGWPMEGDQA</sequence>
<keyword evidence="3" id="KW-1185">Reference proteome</keyword>
<evidence type="ECO:0000313" key="3">
    <source>
        <dbReference type="Proteomes" id="UP000518892"/>
    </source>
</evidence>
<accession>A0A7W5ETU3</accession>
<feature type="region of interest" description="Disordered" evidence="1">
    <location>
        <begin position="17"/>
        <end position="38"/>
    </location>
</feature>
<name>A0A7W5ETU3_9GAMM</name>
<gene>
    <name evidence="2" type="ORF">FHR97_002199</name>
</gene>
<evidence type="ECO:0000256" key="1">
    <source>
        <dbReference type="SAM" id="MobiDB-lite"/>
    </source>
</evidence>
<dbReference type="EMBL" id="JACHXR010000005">
    <property type="protein sequence ID" value="MBB3231344.1"/>
    <property type="molecule type" value="Genomic_DNA"/>
</dbReference>
<comment type="caution">
    <text evidence="2">The sequence shown here is derived from an EMBL/GenBank/DDBJ whole genome shotgun (WGS) entry which is preliminary data.</text>
</comment>